<dbReference type="Proteomes" id="UP000236604">
    <property type="component" value="Unassembled WGS sequence"/>
</dbReference>
<dbReference type="RefSeq" id="WP_103076606.1">
    <property type="nucleotide sequence ID" value="NZ_AZRN01000010.1"/>
</dbReference>
<dbReference type="PANTHER" id="PTHR33777:SF1">
    <property type="entry name" value="UPF0045 PROTEIN ECM15"/>
    <property type="match status" value="1"/>
</dbReference>
<dbReference type="InterPro" id="IPR051614">
    <property type="entry name" value="UPF0045_domain"/>
</dbReference>
<comment type="caution">
    <text evidence="3">The sequence shown here is derived from an EMBL/GenBank/DDBJ whole genome shotgun (WGS) entry which is preliminary data.</text>
</comment>
<proteinExistence type="inferred from homology"/>
<name>A0A2K1PCD9_9BACT</name>
<dbReference type="PANTHER" id="PTHR33777">
    <property type="entry name" value="UPF0045 PROTEIN ECM15"/>
    <property type="match status" value="1"/>
</dbReference>
<evidence type="ECO:0000256" key="1">
    <source>
        <dbReference type="ARBA" id="ARBA00010272"/>
    </source>
</evidence>
<dbReference type="InterPro" id="IPR029756">
    <property type="entry name" value="MTH1187/YkoF-like"/>
</dbReference>
<evidence type="ECO:0000313" key="3">
    <source>
        <dbReference type="EMBL" id="PNS00442.1"/>
    </source>
</evidence>
<dbReference type="GO" id="GO:0005829">
    <property type="term" value="C:cytosol"/>
    <property type="evidence" value="ECO:0007669"/>
    <property type="project" value="TreeGrafter"/>
</dbReference>
<protein>
    <recommendedName>
        <fullName evidence="2">Thiamine-binding protein domain-containing protein</fullName>
    </recommendedName>
</protein>
<dbReference type="Gene3D" id="3.30.70.930">
    <property type="match status" value="1"/>
</dbReference>
<dbReference type="Pfam" id="PF01910">
    <property type="entry name" value="Thiamine_BP"/>
    <property type="match status" value="1"/>
</dbReference>
<dbReference type="NCBIfam" id="TIGR00106">
    <property type="entry name" value="MTH1187 family thiamine-binding protein"/>
    <property type="match status" value="1"/>
</dbReference>
<organism evidence="3 4">
    <name type="scientific">Petrotoga mexicana DSM 14811</name>
    <dbReference type="NCBI Taxonomy" id="1122954"/>
    <lineage>
        <taxon>Bacteria</taxon>
        <taxon>Thermotogati</taxon>
        <taxon>Thermotogota</taxon>
        <taxon>Thermotogae</taxon>
        <taxon>Petrotogales</taxon>
        <taxon>Petrotogaceae</taxon>
        <taxon>Petrotoga</taxon>
    </lineage>
</organism>
<accession>A0A2K1PCD9</accession>
<evidence type="ECO:0000259" key="2">
    <source>
        <dbReference type="Pfam" id="PF01910"/>
    </source>
</evidence>
<dbReference type="InterPro" id="IPR002767">
    <property type="entry name" value="Thiamine_BP"/>
</dbReference>
<gene>
    <name evidence="3" type="ORF">X927_02980</name>
</gene>
<reference evidence="3 4" key="1">
    <citation type="submission" date="2013-12" db="EMBL/GenBank/DDBJ databases">
        <title>Comparative genomics of Petrotoga isolates.</title>
        <authorList>
            <person name="Nesbo C.L."/>
            <person name="Charchuk R."/>
            <person name="Chow K."/>
        </authorList>
    </citation>
    <scope>NUCLEOTIDE SEQUENCE [LARGE SCALE GENOMIC DNA]</scope>
    <source>
        <strain evidence="3 4">DSM 14811</strain>
    </source>
</reference>
<feature type="domain" description="Thiamine-binding protein" evidence="2">
    <location>
        <begin position="6"/>
        <end position="93"/>
    </location>
</feature>
<dbReference type="SUPFAM" id="SSF89957">
    <property type="entry name" value="MTH1187/YkoF-like"/>
    <property type="match status" value="1"/>
</dbReference>
<dbReference type="AlphaFoldDB" id="A0A2K1PCD9"/>
<keyword evidence="4" id="KW-1185">Reference proteome</keyword>
<dbReference type="EMBL" id="AZRN01000010">
    <property type="protein sequence ID" value="PNS00442.1"/>
    <property type="molecule type" value="Genomic_DNA"/>
</dbReference>
<comment type="similarity">
    <text evidence="1">Belongs to the UPF0045 family.</text>
</comment>
<sequence length="108" mass="11948">MNTLIAVAIAPIGIGDELAPKVAEVIKVIRDSGLPYHTTSMFTEIEGEWDEVMKVVKDATFVLANEGIRTEVVLKADIRPGFKNMMNAKVNKINDILDGKNNEHQKNI</sequence>
<evidence type="ECO:0000313" key="4">
    <source>
        <dbReference type="Proteomes" id="UP000236604"/>
    </source>
</evidence>